<evidence type="ECO:0000256" key="6">
    <source>
        <dbReference type="ARBA" id="ARBA00022960"/>
    </source>
</evidence>
<keyword evidence="5 11" id="KW-0812">Transmembrane</keyword>
<evidence type="ECO:0000256" key="5">
    <source>
        <dbReference type="ARBA" id="ARBA00022692"/>
    </source>
</evidence>
<feature type="transmembrane region" description="Helical" evidence="11">
    <location>
        <begin position="29"/>
        <end position="51"/>
    </location>
</feature>
<evidence type="ECO:0000256" key="3">
    <source>
        <dbReference type="ARBA" id="ARBA00007171"/>
    </source>
</evidence>
<dbReference type="Proteomes" id="UP001596528">
    <property type="component" value="Unassembled WGS sequence"/>
</dbReference>
<evidence type="ECO:0000256" key="2">
    <source>
        <dbReference type="ARBA" id="ARBA00004236"/>
    </source>
</evidence>
<dbReference type="SUPFAM" id="SSF56601">
    <property type="entry name" value="beta-lactamase/transpeptidase-like"/>
    <property type="match status" value="1"/>
</dbReference>
<dbReference type="Pfam" id="PF00905">
    <property type="entry name" value="Transpeptidase"/>
    <property type="match status" value="1"/>
</dbReference>
<keyword evidence="15" id="KW-1185">Reference proteome</keyword>
<dbReference type="RefSeq" id="WP_138788185.1">
    <property type="nucleotide sequence ID" value="NZ_JBHTGQ010000018.1"/>
</dbReference>
<dbReference type="InterPro" id="IPR036138">
    <property type="entry name" value="PBP_dimer_sf"/>
</dbReference>
<dbReference type="Pfam" id="PF03717">
    <property type="entry name" value="PBP_dimer"/>
    <property type="match status" value="1"/>
</dbReference>
<evidence type="ECO:0000256" key="7">
    <source>
        <dbReference type="ARBA" id="ARBA00022984"/>
    </source>
</evidence>
<dbReference type="InterPro" id="IPR005311">
    <property type="entry name" value="PBP_dimer"/>
</dbReference>
<keyword evidence="9 11" id="KW-0472">Membrane</keyword>
<protein>
    <submittedName>
        <fullName evidence="14">Peptidoglycan D,D-transpeptidase FtsI family protein</fullName>
    </submittedName>
</protein>
<dbReference type="PANTHER" id="PTHR30627:SF2">
    <property type="entry name" value="PEPTIDOGLYCAN D,D-TRANSPEPTIDASE MRDA"/>
    <property type="match status" value="1"/>
</dbReference>
<dbReference type="PANTHER" id="PTHR30627">
    <property type="entry name" value="PEPTIDOGLYCAN D,D-TRANSPEPTIDASE"/>
    <property type="match status" value="1"/>
</dbReference>
<dbReference type="InterPro" id="IPR012338">
    <property type="entry name" value="Beta-lactam/transpept-like"/>
</dbReference>
<evidence type="ECO:0000313" key="14">
    <source>
        <dbReference type="EMBL" id="MFC7749892.1"/>
    </source>
</evidence>
<evidence type="ECO:0000256" key="4">
    <source>
        <dbReference type="ARBA" id="ARBA00022475"/>
    </source>
</evidence>
<feature type="domain" description="Penicillin-binding protein transpeptidase" evidence="12">
    <location>
        <begin position="312"/>
        <end position="650"/>
    </location>
</feature>
<keyword evidence="7" id="KW-0573">Peptidoglycan synthesis</keyword>
<dbReference type="Gene3D" id="3.40.710.10">
    <property type="entry name" value="DD-peptidase/beta-lactamase superfamily"/>
    <property type="match status" value="1"/>
</dbReference>
<evidence type="ECO:0000256" key="1">
    <source>
        <dbReference type="ARBA" id="ARBA00004167"/>
    </source>
</evidence>
<feature type="domain" description="Penicillin-binding protein dimerisation" evidence="13">
    <location>
        <begin position="70"/>
        <end position="260"/>
    </location>
</feature>
<evidence type="ECO:0000259" key="13">
    <source>
        <dbReference type="Pfam" id="PF03717"/>
    </source>
</evidence>
<proteinExistence type="inferred from homology"/>
<dbReference type="EMBL" id="JBHTGQ010000018">
    <property type="protein sequence ID" value="MFC7749892.1"/>
    <property type="molecule type" value="Genomic_DNA"/>
</dbReference>
<evidence type="ECO:0000313" key="15">
    <source>
        <dbReference type="Proteomes" id="UP001596528"/>
    </source>
</evidence>
<reference evidence="15" key="1">
    <citation type="journal article" date="2019" name="Int. J. Syst. Evol. Microbiol.">
        <title>The Global Catalogue of Microorganisms (GCM) 10K type strain sequencing project: providing services to taxonomists for standard genome sequencing and annotation.</title>
        <authorList>
            <consortium name="The Broad Institute Genomics Platform"/>
            <consortium name="The Broad Institute Genome Sequencing Center for Infectious Disease"/>
            <person name="Wu L."/>
            <person name="Ma J."/>
        </authorList>
    </citation>
    <scope>NUCLEOTIDE SEQUENCE [LARGE SCALE GENOMIC DNA]</scope>
    <source>
        <strain evidence="15">JCM 18657</strain>
    </source>
</reference>
<dbReference type="Gene3D" id="3.90.1310.10">
    <property type="entry name" value="Penicillin-binding protein 2a (Domain 2)"/>
    <property type="match status" value="1"/>
</dbReference>
<dbReference type="InterPro" id="IPR050515">
    <property type="entry name" value="Beta-lactam/transpept"/>
</dbReference>
<organism evidence="14 15">
    <name type="scientific">Paenibacillus thermoaerophilus</name>
    <dbReference type="NCBI Taxonomy" id="1215385"/>
    <lineage>
        <taxon>Bacteria</taxon>
        <taxon>Bacillati</taxon>
        <taxon>Bacillota</taxon>
        <taxon>Bacilli</taxon>
        <taxon>Bacillales</taxon>
        <taxon>Paenibacillaceae</taxon>
        <taxon>Paenibacillus</taxon>
    </lineage>
</organism>
<keyword evidence="6" id="KW-0133">Cell shape</keyword>
<evidence type="ECO:0000259" key="12">
    <source>
        <dbReference type="Pfam" id="PF00905"/>
    </source>
</evidence>
<evidence type="ECO:0000256" key="10">
    <source>
        <dbReference type="ARBA" id="ARBA00023316"/>
    </source>
</evidence>
<evidence type="ECO:0000256" key="8">
    <source>
        <dbReference type="ARBA" id="ARBA00022989"/>
    </source>
</evidence>
<keyword evidence="4" id="KW-1003">Cell membrane</keyword>
<keyword evidence="8 11" id="KW-1133">Transmembrane helix</keyword>
<name>A0ABW2V167_9BACL</name>
<comment type="subcellular location">
    <subcellularLocation>
        <location evidence="2">Cell membrane</location>
    </subcellularLocation>
    <subcellularLocation>
        <location evidence="1">Membrane</location>
        <topology evidence="1">Single-pass membrane protein</topology>
    </subcellularLocation>
</comment>
<keyword evidence="10" id="KW-0961">Cell wall biogenesis/degradation</keyword>
<gene>
    <name evidence="14" type="ORF">ACFQWB_08055</name>
</gene>
<sequence length="664" mass="75080">MSRYGKVGGDDPQAEEAARRRQLSFRLNMFFFFTFLLFSVLIVRLAGVQFIEGATLAAEEEQKEHRTISLPPIRGNIYARQETPIADSVSTQSVFYHYDSGRPKEEIIAIADRLSEVLGMAPQDIVAAMDCNYDYEGNLRKPVTPSYMPRRIKSDLTKEQIAYLAWYRDELPGIQVEEESMRRYNEKGIAVQLVGYLRPFNTAKNNPGTRAYYENILHREDYLDKEDVGYDGLELMFQEELRGRNGKKTYPVNAHSQIIGSMEITPPVKGNNLFLTIDEDVQLETERAIEEHLEKIRKSTNKWERAPYATTGYAVAMEVHTGKVRAMVSYPEYNPNDWRGGMKPDVYQATQHLHPNGTIREVYPNYPDQKERNKHPTSLVYLGSTMKPLSVLIGLNEKFFSPNDKYNDLGYYTYGRDNTTVWNSESRAYGPINAQRAISVSSNTFMMAMVSRPLYNKGDAGLELFVNYLKKFGLGVTTGSGLPNEITGTTMESLQREIKASSLQNVLMRATWGQMGRYTTLQLAQYAATLANRGKRMKPLFVEKMTTYDFEPVKTFEPEVLDTIDIPQEYWEVVHQGMLGVNKQGFEGFNIPVAAKTGTSTQMTSAGEVDNAVFIAYAPADKPKLAVAVVIPEGGYGSWGAAPIARKIFEAYDKAIGLYDEKTE</sequence>
<evidence type="ECO:0000256" key="9">
    <source>
        <dbReference type="ARBA" id="ARBA00023136"/>
    </source>
</evidence>
<comment type="similarity">
    <text evidence="3">Belongs to the transpeptidase family.</text>
</comment>
<accession>A0ABW2V167</accession>
<comment type="caution">
    <text evidence="14">The sequence shown here is derived from an EMBL/GenBank/DDBJ whole genome shotgun (WGS) entry which is preliminary data.</text>
</comment>
<dbReference type="SUPFAM" id="SSF56519">
    <property type="entry name" value="Penicillin binding protein dimerisation domain"/>
    <property type="match status" value="1"/>
</dbReference>
<dbReference type="InterPro" id="IPR001460">
    <property type="entry name" value="PCN-bd_Tpept"/>
</dbReference>
<evidence type="ECO:0000256" key="11">
    <source>
        <dbReference type="SAM" id="Phobius"/>
    </source>
</evidence>